<comment type="caution">
    <text evidence="1">The sequence shown here is derived from an EMBL/GenBank/DDBJ whole genome shotgun (WGS) entry which is preliminary data.</text>
</comment>
<accession>A0ABS8EER6</accession>
<gene>
    <name evidence="1" type="ORF">K7B10_32625</name>
</gene>
<dbReference type="Proteomes" id="UP001520654">
    <property type="component" value="Unassembled WGS sequence"/>
</dbReference>
<evidence type="ECO:0000313" key="2">
    <source>
        <dbReference type="Proteomes" id="UP001520654"/>
    </source>
</evidence>
<evidence type="ECO:0000313" key="1">
    <source>
        <dbReference type="EMBL" id="MCC0099439.1"/>
    </source>
</evidence>
<protein>
    <submittedName>
        <fullName evidence="1">Uncharacterized protein</fullName>
    </submittedName>
</protein>
<sequence length="144" mass="15837">MTRPRRKIPRNCDACGAVIRRGKSRPCSRNCGAWLHADRRSPCSDAHAPICPNHQPHPEALEEPVTEPPDITDQDILNAAAAIDLFHADALIEDALNPKPLPPDTLALVEAGLNSSDRREARMTQLLVDMYRLGVFAEKGEQDG</sequence>
<organism evidence="1 2">
    <name type="scientific">Streptomyces flavotricini</name>
    <dbReference type="NCBI Taxonomy" id="66888"/>
    <lineage>
        <taxon>Bacteria</taxon>
        <taxon>Bacillati</taxon>
        <taxon>Actinomycetota</taxon>
        <taxon>Actinomycetes</taxon>
        <taxon>Kitasatosporales</taxon>
        <taxon>Streptomycetaceae</taxon>
        <taxon>Streptomyces</taxon>
    </lineage>
</organism>
<dbReference type="EMBL" id="JAINUL010000001">
    <property type="protein sequence ID" value="MCC0099439.1"/>
    <property type="molecule type" value="Genomic_DNA"/>
</dbReference>
<proteinExistence type="predicted"/>
<reference evidence="1 2" key="1">
    <citation type="submission" date="2021-08" db="EMBL/GenBank/DDBJ databases">
        <title>Genomic Architecture of Streptomyces flavotricini NGL1 and Streptomyces erythrochromogenes HMS4 With Differential Plant Beneficial attributes and laccase production capabilities.</title>
        <authorList>
            <person name="Salwan R."/>
            <person name="Kaur R."/>
            <person name="Sharma V."/>
        </authorList>
    </citation>
    <scope>NUCLEOTIDE SEQUENCE [LARGE SCALE GENOMIC DNA]</scope>
    <source>
        <strain evidence="1 2">NGL1</strain>
    </source>
</reference>
<keyword evidence="2" id="KW-1185">Reference proteome</keyword>
<name>A0ABS8EER6_9ACTN</name>